<dbReference type="SMART" id="SM00185">
    <property type="entry name" value="ARM"/>
    <property type="match status" value="5"/>
</dbReference>
<dbReference type="Gene3D" id="1.25.10.10">
    <property type="entry name" value="Leucine-rich Repeat Variant"/>
    <property type="match status" value="2"/>
</dbReference>
<comment type="caution">
    <text evidence="2">The sequence shown here is derived from an EMBL/GenBank/DDBJ whole genome shotgun (WGS) entry which is preliminary data.</text>
</comment>
<dbReference type="InterPro" id="IPR016024">
    <property type="entry name" value="ARM-type_fold"/>
</dbReference>
<dbReference type="Proteomes" id="UP000827092">
    <property type="component" value="Unassembled WGS sequence"/>
</dbReference>
<evidence type="ECO:0000259" key="1">
    <source>
        <dbReference type="PROSITE" id="PS50076"/>
    </source>
</evidence>
<dbReference type="InterPro" id="IPR044978">
    <property type="entry name" value="GRV2/DNAJC13"/>
</dbReference>
<name>A0AAV6VQ89_9ARAC</name>
<dbReference type="InterPro" id="IPR001623">
    <property type="entry name" value="DnaJ_domain"/>
</dbReference>
<dbReference type="EMBL" id="JAFNEN010000035">
    <property type="protein sequence ID" value="KAG8198809.1"/>
    <property type="molecule type" value="Genomic_DNA"/>
</dbReference>
<proteinExistence type="predicted"/>
<dbReference type="GO" id="GO:0007032">
    <property type="term" value="P:endosome organization"/>
    <property type="evidence" value="ECO:0007669"/>
    <property type="project" value="InterPro"/>
</dbReference>
<organism evidence="2 3">
    <name type="scientific">Oedothorax gibbosus</name>
    <dbReference type="NCBI Taxonomy" id="931172"/>
    <lineage>
        <taxon>Eukaryota</taxon>
        <taxon>Metazoa</taxon>
        <taxon>Ecdysozoa</taxon>
        <taxon>Arthropoda</taxon>
        <taxon>Chelicerata</taxon>
        <taxon>Arachnida</taxon>
        <taxon>Araneae</taxon>
        <taxon>Araneomorphae</taxon>
        <taxon>Entelegynae</taxon>
        <taxon>Araneoidea</taxon>
        <taxon>Linyphiidae</taxon>
        <taxon>Erigoninae</taxon>
        <taxon>Oedothorax</taxon>
    </lineage>
</organism>
<dbReference type="PANTHER" id="PTHR36983:SF2">
    <property type="entry name" value="DNAJ HOMOLOG SUBFAMILY C MEMBER 13"/>
    <property type="match status" value="1"/>
</dbReference>
<dbReference type="PROSITE" id="PS50076">
    <property type="entry name" value="DNAJ_2"/>
    <property type="match status" value="1"/>
</dbReference>
<evidence type="ECO:0000313" key="2">
    <source>
        <dbReference type="EMBL" id="KAG8198809.1"/>
    </source>
</evidence>
<dbReference type="InterPro" id="IPR036869">
    <property type="entry name" value="J_dom_sf"/>
</dbReference>
<dbReference type="PANTHER" id="PTHR36983">
    <property type="entry name" value="DNAJ HOMOLOG SUBFAMILY C MEMBER 13"/>
    <property type="match status" value="1"/>
</dbReference>
<dbReference type="SUPFAM" id="SSF48371">
    <property type="entry name" value="ARM repeat"/>
    <property type="match status" value="2"/>
</dbReference>
<evidence type="ECO:0000313" key="3">
    <source>
        <dbReference type="Proteomes" id="UP000827092"/>
    </source>
</evidence>
<dbReference type="GO" id="GO:0010008">
    <property type="term" value="C:endosome membrane"/>
    <property type="evidence" value="ECO:0007669"/>
    <property type="project" value="TreeGrafter"/>
</dbReference>
<accession>A0AAV6VQ89</accession>
<dbReference type="SMART" id="SM00271">
    <property type="entry name" value="DnaJ"/>
    <property type="match status" value="1"/>
</dbReference>
<dbReference type="GO" id="GO:2000641">
    <property type="term" value="P:regulation of early endosome to late endosome transport"/>
    <property type="evidence" value="ECO:0007669"/>
    <property type="project" value="InterPro"/>
</dbReference>
<dbReference type="FunFam" id="1.10.287.110:FF:000007">
    <property type="entry name" value="DnaJ (Hsp40) homolog, subfamily C, member 13"/>
    <property type="match status" value="1"/>
</dbReference>
<dbReference type="Pfam" id="PF14237">
    <property type="entry name" value="GYF_2"/>
    <property type="match status" value="1"/>
</dbReference>
<reference evidence="2 3" key="1">
    <citation type="journal article" date="2022" name="Nat. Ecol. Evol.">
        <title>A masculinizing supergene underlies an exaggerated male reproductive morph in a spider.</title>
        <authorList>
            <person name="Hendrickx F."/>
            <person name="De Corte Z."/>
            <person name="Sonet G."/>
            <person name="Van Belleghem S.M."/>
            <person name="Kostlbacher S."/>
            <person name="Vangestel C."/>
        </authorList>
    </citation>
    <scope>NUCLEOTIDE SEQUENCE [LARGE SCALE GENOMIC DNA]</scope>
    <source>
        <strain evidence="2">W744_W776</strain>
    </source>
</reference>
<feature type="domain" description="J" evidence="1">
    <location>
        <begin position="1297"/>
        <end position="1353"/>
    </location>
</feature>
<dbReference type="InterPro" id="IPR045802">
    <property type="entry name" value="GRV2/DNAJC13_N"/>
</dbReference>
<dbReference type="CDD" id="cd06257">
    <property type="entry name" value="DnaJ"/>
    <property type="match status" value="1"/>
</dbReference>
<dbReference type="Pfam" id="PF19432">
    <property type="entry name" value="RME-8_N"/>
    <property type="match status" value="1"/>
</dbReference>
<dbReference type="Gene3D" id="1.10.287.110">
    <property type="entry name" value="DnaJ domain"/>
    <property type="match status" value="1"/>
</dbReference>
<dbReference type="InterPro" id="IPR011989">
    <property type="entry name" value="ARM-like"/>
</dbReference>
<dbReference type="GO" id="GO:0006898">
    <property type="term" value="P:receptor-mediated endocytosis"/>
    <property type="evidence" value="ECO:0007669"/>
    <property type="project" value="TreeGrafter"/>
</dbReference>
<dbReference type="Pfam" id="PF00226">
    <property type="entry name" value="DnaJ"/>
    <property type="match status" value="1"/>
</dbReference>
<gene>
    <name evidence="2" type="ORF">JTE90_007113</name>
</gene>
<dbReference type="InterPro" id="IPR025640">
    <property type="entry name" value="GYF_2"/>
</dbReference>
<dbReference type="InterPro" id="IPR000225">
    <property type="entry name" value="Armadillo"/>
</dbReference>
<keyword evidence="3" id="KW-1185">Reference proteome</keyword>
<protein>
    <recommendedName>
        <fullName evidence="1">J domain-containing protein</fullName>
    </recommendedName>
</protein>
<sequence length="2227" mass="253465">MFSSKMTPLKDNEDVACFSVTKLSWKGKYKRIFSVGTMGISTYNPGKLEVTNQWLYNDFISIVPAKGSSSEEFIINMRKGRKNETMKFASEHRAEILTEALRFRHKFVESTFVASSYRASKLHWSDNPLPVLLELGLASIEQKDVTTGSVVASYDYKNIEKLLPVSDREGGFVIVCSEFGRQHFFICDKRDEFLKKAVEHAANYIGVNIKLTKETTNTKLFWENRLGKYSSDEAITSVCDFTIHKESRRYNEPVKRILGLTETCLIERDPQTYSIVTIRPLDSIYSLIRHPDNPQKFLVEYVTGQIRSYTSTDRDALLATLLDGVRASGNLDVHVKMQCTCRGQRFGPLYQPVDEETEINHLRFLVSLPPRWDFSRAIFQFNNNISYKGLIYASLQENKEKLIQPALMSMLDKDNDPEQPPEVLEAQFQCIRRLVASKMGFATFTQIPSFREKLGLKVVRALKRGNSGVAHASIDMLCALMQPMHDEYDLRQEQLNKSSLLSSKKFLESLLELFISHIDKGTGALVVSSMLDFLTFALCAPYSETTDGSHFDTLLAMVADHGRQLFRLFQHTSLAIVKGAGLLMKAIIEEGDAEISAKMQELSLAEGALPRHLHISMFTHSTDSRLLTMQQLSRHLVGLWITGHPTAMGLLKRILPAGLLSYLDSVDKVPVKTTDYINIRDNLKIANDQTQNGGRSLPQSLQNLEKVLEKHLEFVMEHWRAKMGMPKKEDKIQVRPIVLRKRRERVKNEANWPMFYYQFNQDHTKPDLIWNYRTREELKDALEKEMRDFMCCRELSRSITISWNHTEFEVHYNSLAEEIKIGDYYLRLLLEEDEKDTSNSSYIKKSYEFFNDLYHRFLLTNKPIMKAMCLQAMTIVYGRHHEDIGCFNDTRFIISMLDRSIDKLERDRLVLFVGKLIYDKRNVKQIIDAGGLRILVDLLTLAHLHTSRATVPTQSNVIEASAEMMLTTEKEWYYRNAEKERYGPFGFNEIKDLWNDGTISNKTRCWAQGMDGWKSVHMIPQLKWSLMATGNPLMNESDLANEILRMLITICEYFPSRDSGGAVIRPLPKAKRLLSDATCLPHIVQLLLTFDPILVEKVAILLSHIMLDNPDISKLYQSGFFFFILMYTGSNLLSIGSLLQISHSCQSFRCEENQASSIMQRSILGQLLPEAMVCYLENHGAEKFAQIFLGEYDTPEAIWSNEMRRLMIEKIASHIAEFTPRLRSNTKALYQYCAIPIIQYPQLENELFCNIYYLRHLCDTQRFPDWSIRDPIKLLKDVLEAWKQEVEKKPPALSVDEAYETLGLKREDQPEENVIRKSYFKLAQKYHPDKNPDGREIFENVNKAYEFLCSKSSRQCEGPDPHNVVLILKTQTILFSRHKDDLQPYKYSGYPMLVKTIRLETSDSQLFSKSAPLLAAAAETAYHTVNCSALNAEELRREGGLEVLQEAFSRCVGVLSRSSQIEDLSVQVCIHISRCFAVAAQFRGCRERMIEMPDMIRDLCRILYFSHLTKLCTVVVECVSALSVNDALQTHLYQSGVLFHLLIFLFNYDYTLEEGGVERDQETNKQEIANQLAKLSLRALSRLGGFGTGEDETPKNEAVDMSLQALLTPYLVNQLGKCDPPEVLKILNSNTENPYLIWDNSTRAELNEYLVRQRTEKIRTGECDPTYGSEFKFSAHSSELIVGGIFIRVYNEQPNFPLENAKLFTADLLNNLHSQSQYLHSLMTLQSSGVKTETNPARLKDVEMALEALRNVVKNNPGVEMQCIGNFKLLFSLLRLEHCPKVQALAIDVIAGVTSNQECVNDIAATDVLVYLLLVLHSFKNSASQITVLETLLPLMSSSKLVKDATTKGAVIYLLDLFCNASNPNIRELTAGLLAKMTTEKLIGPKLRITLSKFLPSLFLDAMKDSPETAVHMFEGNQENPELIWNDDSRENLCAVVQRLATEHYKIQKDDPEIQWKPPSEPCLVQEENQESVVAGVYLRLFIQNPTWVLRRPKEFLTELLDRFYGVMSKDNVNNEVLETLTQALVCLLSAQPSLLDQVPALGHIPRILQVMCKPNDAVAGACLQIIRQLSNSELCIKCLSQSNFISPMMKAMKRRCDLVGVACEALNNSFHQSSDDLMQQALAAKLVPFLLDLLEKKLEGNTSAIKAQIVQALKAMCSSLQHGEQITEQLAKSEVWAEYKDQKHDLFINDTQTSGYLTGGAPSVAGYLTQGSLKVMSNLPPPLEDV</sequence>